<evidence type="ECO:0000313" key="1">
    <source>
        <dbReference type="EMBL" id="CAI5453801.1"/>
    </source>
</evidence>
<reference evidence="1" key="1">
    <citation type="submission" date="2022-11" db="EMBL/GenBank/DDBJ databases">
        <authorList>
            <person name="Kikuchi T."/>
        </authorList>
    </citation>
    <scope>NUCLEOTIDE SEQUENCE</scope>
    <source>
        <strain evidence="1">PS1010</strain>
    </source>
</reference>
<name>A0A9P1IZ97_9PELO</name>
<dbReference type="EMBL" id="CANHGI010000005">
    <property type="protein sequence ID" value="CAI5453801.1"/>
    <property type="molecule type" value="Genomic_DNA"/>
</dbReference>
<sequence length="181" mass="20753">MENVEESGVLRAYCCGCRKCSVKLNWGGEIITTSSPQVAAGFYRAIRKDLRFSKIHLALWANEASTRTQDKVNAIKAFHMCPIILGFLNQYQDWQKAVEIVKEEVKEPQKILVLVQNWNGQRQSIELYYNAFIGTLRSKMLEVFGDGYNANKAIYFGTQRLEYLKSLDFYSIVHGSILKVQ</sequence>
<proteinExistence type="predicted"/>
<accession>A0A9P1IZ97</accession>
<dbReference type="AlphaFoldDB" id="A0A9P1IZ97"/>
<dbReference type="InterPro" id="IPR029071">
    <property type="entry name" value="Ubiquitin-like_domsf"/>
</dbReference>
<keyword evidence="2" id="KW-1185">Reference proteome</keyword>
<dbReference type="Proteomes" id="UP001152747">
    <property type="component" value="Unassembled WGS sequence"/>
</dbReference>
<evidence type="ECO:0000313" key="2">
    <source>
        <dbReference type="Proteomes" id="UP001152747"/>
    </source>
</evidence>
<organism evidence="1 2">
    <name type="scientific">Caenorhabditis angaria</name>
    <dbReference type="NCBI Taxonomy" id="860376"/>
    <lineage>
        <taxon>Eukaryota</taxon>
        <taxon>Metazoa</taxon>
        <taxon>Ecdysozoa</taxon>
        <taxon>Nematoda</taxon>
        <taxon>Chromadorea</taxon>
        <taxon>Rhabditida</taxon>
        <taxon>Rhabditina</taxon>
        <taxon>Rhabditomorpha</taxon>
        <taxon>Rhabditoidea</taxon>
        <taxon>Rhabditidae</taxon>
        <taxon>Peloderinae</taxon>
        <taxon>Caenorhabditis</taxon>
    </lineage>
</organism>
<comment type="caution">
    <text evidence="1">The sequence shown here is derived from an EMBL/GenBank/DDBJ whole genome shotgun (WGS) entry which is preliminary data.</text>
</comment>
<dbReference type="SUPFAM" id="SSF54236">
    <property type="entry name" value="Ubiquitin-like"/>
    <property type="match status" value="1"/>
</dbReference>
<gene>
    <name evidence="1" type="ORF">CAMP_LOCUS16438</name>
</gene>
<protein>
    <submittedName>
        <fullName evidence="1">Uncharacterized protein</fullName>
    </submittedName>
</protein>